<protein>
    <submittedName>
        <fullName evidence="3">LytTR family DNA-binding domain-containing protein</fullName>
    </submittedName>
</protein>
<dbReference type="RefSeq" id="WP_265726693.1">
    <property type="nucleotide sequence ID" value="NZ_JAOSLC020000002.1"/>
</dbReference>
<evidence type="ECO:0000313" key="4">
    <source>
        <dbReference type="Proteomes" id="UP001151478"/>
    </source>
</evidence>
<comment type="caution">
    <text evidence="3">The sequence shown here is derived from an EMBL/GenBank/DDBJ whole genome shotgun (WGS) entry which is preliminary data.</text>
</comment>
<dbReference type="Pfam" id="PF04397">
    <property type="entry name" value="LytTR"/>
    <property type="match status" value="1"/>
</dbReference>
<dbReference type="Proteomes" id="UP001151478">
    <property type="component" value="Unassembled WGS sequence"/>
</dbReference>
<keyword evidence="1" id="KW-1133">Transmembrane helix</keyword>
<keyword evidence="4" id="KW-1185">Reference proteome</keyword>
<organism evidence="3 4">
    <name type="scientific">Polaribacter ponticola</name>
    <dbReference type="NCBI Taxonomy" id="2978475"/>
    <lineage>
        <taxon>Bacteria</taxon>
        <taxon>Pseudomonadati</taxon>
        <taxon>Bacteroidota</taxon>
        <taxon>Flavobacteriia</taxon>
        <taxon>Flavobacteriales</taxon>
        <taxon>Flavobacteriaceae</taxon>
    </lineage>
</organism>
<reference evidence="3" key="1">
    <citation type="submission" date="2023-02" db="EMBL/GenBank/DDBJ databases">
        <title>Polaribacter ponticola sp. nov., isolated from seawater.</title>
        <authorList>
            <person name="Baek J.H."/>
            <person name="Kim J.M."/>
            <person name="Choi D.G."/>
            <person name="Jeon C.O."/>
        </authorList>
    </citation>
    <scope>NUCLEOTIDE SEQUENCE</scope>
    <source>
        <strain evidence="3">MSW5</strain>
    </source>
</reference>
<feature type="transmembrane region" description="Helical" evidence="1">
    <location>
        <begin position="91"/>
        <end position="112"/>
    </location>
</feature>
<feature type="domain" description="HTH LytTR-type" evidence="2">
    <location>
        <begin position="212"/>
        <end position="287"/>
    </location>
</feature>
<feature type="transmembrane region" description="Helical" evidence="1">
    <location>
        <begin position="54"/>
        <end position="75"/>
    </location>
</feature>
<feature type="transmembrane region" description="Helical" evidence="1">
    <location>
        <begin position="21"/>
        <end position="39"/>
    </location>
</feature>
<evidence type="ECO:0000256" key="1">
    <source>
        <dbReference type="SAM" id="Phobius"/>
    </source>
</evidence>
<dbReference type="PROSITE" id="PS50930">
    <property type="entry name" value="HTH_LYTTR"/>
    <property type="match status" value="1"/>
</dbReference>
<gene>
    <name evidence="3" type="ORF">N5A56_002840</name>
</gene>
<accession>A0ABT5S5P0</accession>
<dbReference type="EMBL" id="JAOSLC020000002">
    <property type="protein sequence ID" value="MDD7913422.1"/>
    <property type="molecule type" value="Genomic_DNA"/>
</dbReference>
<evidence type="ECO:0000259" key="2">
    <source>
        <dbReference type="PROSITE" id="PS50930"/>
    </source>
</evidence>
<dbReference type="InterPro" id="IPR007492">
    <property type="entry name" value="LytTR_DNA-bd_dom"/>
</dbReference>
<keyword evidence="1" id="KW-0472">Membrane</keyword>
<name>A0ABT5S5P0_9FLAO</name>
<evidence type="ECO:0000313" key="3">
    <source>
        <dbReference type="EMBL" id="MDD7913422.1"/>
    </source>
</evidence>
<feature type="transmembrane region" description="Helical" evidence="1">
    <location>
        <begin position="132"/>
        <end position="152"/>
    </location>
</feature>
<proteinExistence type="predicted"/>
<dbReference type="Gene3D" id="2.40.50.1020">
    <property type="entry name" value="LytTr DNA-binding domain"/>
    <property type="match status" value="1"/>
</dbReference>
<dbReference type="SMART" id="SM00850">
    <property type="entry name" value="LytTR"/>
    <property type="match status" value="1"/>
</dbReference>
<dbReference type="GO" id="GO:0003677">
    <property type="term" value="F:DNA binding"/>
    <property type="evidence" value="ECO:0007669"/>
    <property type="project" value="UniProtKB-KW"/>
</dbReference>
<sequence length="291" mass="34675">MQIKAYIKQPYPFYYEQLKRVFLLLCFLAIASFIFTYLFEPFIVNIEEHKIDNFWIMVIHSVIPIPVAFTYFFLLKKSIKNIENWTLGKEFLHLAVILLLIGFVSFLIRDFIYTNPDNWSFRYLWEEIRNTFLVGILLLMIILPLNLHRLIIKHSNDLKKISVTQQYINDVNATVQIVTPIKEENFELNIQTFLYAKVDSNYLEIFYDYSNTNEKDLKRLTLKEFLDQLKSYPFIFKTHRSYVVNLNAIESVSGNAQGYVLYLKNYSKRTIPVSRSKIEEFNQVHNSLKNQ</sequence>
<keyword evidence="1" id="KW-0812">Transmembrane</keyword>
<keyword evidence="3" id="KW-0238">DNA-binding</keyword>